<evidence type="ECO:0000256" key="4">
    <source>
        <dbReference type="ARBA" id="ARBA00023186"/>
    </source>
</evidence>
<evidence type="ECO:0000256" key="1">
    <source>
        <dbReference type="ARBA" id="ARBA00022729"/>
    </source>
</evidence>
<dbReference type="InterPro" id="IPR050280">
    <property type="entry name" value="OMP_Chaperone_SurA"/>
</dbReference>
<dbReference type="SUPFAM" id="SSF54534">
    <property type="entry name" value="FKBP-like"/>
    <property type="match status" value="1"/>
</dbReference>
<dbReference type="InterPro" id="IPR015391">
    <property type="entry name" value="SurA_N"/>
</dbReference>
<dbReference type="EMBL" id="QFQB01000011">
    <property type="protein sequence ID" value="PZQ47659.1"/>
    <property type="molecule type" value="Genomic_DNA"/>
</dbReference>
<dbReference type="SUPFAM" id="SSF109998">
    <property type="entry name" value="Triger factor/SurA peptide-binding domain-like"/>
    <property type="match status" value="1"/>
</dbReference>
<feature type="chain" id="PRO_5016039782" evidence="7">
    <location>
        <begin position="26"/>
        <end position="316"/>
    </location>
</feature>
<proteinExistence type="predicted"/>
<gene>
    <name evidence="9" type="ORF">DI551_03030</name>
</gene>
<dbReference type="AlphaFoldDB" id="A0A2W5N5Q4"/>
<evidence type="ECO:0000256" key="6">
    <source>
        <dbReference type="PROSITE-ProRule" id="PRU00278"/>
    </source>
</evidence>
<evidence type="ECO:0000256" key="2">
    <source>
        <dbReference type="ARBA" id="ARBA00022764"/>
    </source>
</evidence>
<feature type="signal peptide" evidence="7">
    <location>
        <begin position="1"/>
        <end position="25"/>
    </location>
</feature>
<comment type="caution">
    <text evidence="9">The sequence shown here is derived from an EMBL/GenBank/DDBJ whole genome shotgun (WGS) entry which is preliminary data.</text>
</comment>
<dbReference type="GO" id="GO:0003755">
    <property type="term" value="F:peptidyl-prolyl cis-trans isomerase activity"/>
    <property type="evidence" value="ECO:0007669"/>
    <property type="project" value="UniProtKB-KW"/>
</dbReference>
<keyword evidence="4" id="KW-0143">Chaperone</keyword>
<dbReference type="Gene3D" id="1.10.4030.10">
    <property type="entry name" value="Porin chaperone SurA, peptide-binding domain"/>
    <property type="match status" value="1"/>
</dbReference>
<dbReference type="Pfam" id="PF09312">
    <property type="entry name" value="SurA_N"/>
    <property type="match status" value="1"/>
</dbReference>
<dbReference type="InterPro" id="IPR000297">
    <property type="entry name" value="PPIase_PpiC"/>
</dbReference>
<keyword evidence="5 6" id="KW-0413">Isomerase</keyword>
<reference evidence="9 10" key="1">
    <citation type="submission" date="2017-08" db="EMBL/GenBank/DDBJ databases">
        <title>Infants hospitalized years apart are colonized by the same room-sourced microbial strains.</title>
        <authorList>
            <person name="Brooks B."/>
            <person name="Olm M.R."/>
            <person name="Firek B.A."/>
            <person name="Baker R."/>
            <person name="Thomas B.C."/>
            <person name="Morowitz M.J."/>
            <person name="Banfield J.F."/>
        </authorList>
    </citation>
    <scope>NUCLEOTIDE SEQUENCE [LARGE SCALE GENOMIC DNA]</scope>
    <source>
        <strain evidence="9">S2_005_002_R2_29</strain>
    </source>
</reference>
<dbReference type="Pfam" id="PF00639">
    <property type="entry name" value="Rotamase"/>
    <property type="match status" value="1"/>
</dbReference>
<dbReference type="InterPro" id="IPR046357">
    <property type="entry name" value="PPIase_dom_sf"/>
</dbReference>
<name>A0A2W5N5Q4_9BACT</name>
<evidence type="ECO:0000256" key="7">
    <source>
        <dbReference type="SAM" id="SignalP"/>
    </source>
</evidence>
<sequence length="316" mass="34841">MMMRAMKKIFPVFAILLALAAPAQAAQTAGIAAVVNDDAISMTDVQDRIKLVIVSSGLPDSPEIRSKILPQVVEGLIEEQLKLQEAHRHKLEVSEEEVEDGLKTIADQNHFTPEQFVAILEKSGVPKGTLISQIKSTLAWNKVIKDVLRRQVDVSDTDVNVRMERLKSKIGQTEYLVSQIYLPLDNAKRNAETIAFAGRMAKELQAKKAPFGAVAAQFSKAAGADKGGTLGWIQTGQLGDDLDKVLVTLEPGDVSDPVRTQTGLYILALQKKRTFSEESIPPRDELTNSIGYERLDRVQQRTLLDLKSAAFIDRRV</sequence>
<evidence type="ECO:0000256" key="3">
    <source>
        <dbReference type="ARBA" id="ARBA00023110"/>
    </source>
</evidence>
<dbReference type="PROSITE" id="PS50198">
    <property type="entry name" value="PPIC_PPIASE_2"/>
    <property type="match status" value="1"/>
</dbReference>
<evidence type="ECO:0000259" key="8">
    <source>
        <dbReference type="PROSITE" id="PS50198"/>
    </source>
</evidence>
<dbReference type="Gene3D" id="3.10.50.40">
    <property type="match status" value="1"/>
</dbReference>
<dbReference type="PANTHER" id="PTHR47637:SF1">
    <property type="entry name" value="CHAPERONE SURA"/>
    <property type="match status" value="1"/>
</dbReference>
<keyword evidence="2" id="KW-0574">Periplasm</keyword>
<keyword evidence="1 7" id="KW-0732">Signal</keyword>
<dbReference type="Proteomes" id="UP000249417">
    <property type="component" value="Unassembled WGS sequence"/>
</dbReference>
<evidence type="ECO:0000256" key="5">
    <source>
        <dbReference type="ARBA" id="ARBA00023235"/>
    </source>
</evidence>
<organism evidence="9 10">
    <name type="scientific">Micavibrio aeruginosavorus</name>
    <dbReference type="NCBI Taxonomy" id="349221"/>
    <lineage>
        <taxon>Bacteria</taxon>
        <taxon>Pseudomonadati</taxon>
        <taxon>Bdellovibrionota</taxon>
        <taxon>Bdellovibrionia</taxon>
        <taxon>Bdellovibrionales</taxon>
        <taxon>Pseudobdellovibrionaceae</taxon>
        <taxon>Micavibrio</taxon>
    </lineage>
</organism>
<accession>A0A2W5N5Q4</accession>
<dbReference type="InterPro" id="IPR027304">
    <property type="entry name" value="Trigger_fact/SurA_dom_sf"/>
</dbReference>
<keyword evidence="3 6" id="KW-0697">Rotamase</keyword>
<dbReference type="PANTHER" id="PTHR47637">
    <property type="entry name" value="CHAPERONE SURA"/>
    <property type="match status" value="1"/>
</dbReference>
<evidence type="ECO:0000313" key="10">
    <source>
        <dbReference type="Proteomes" id="UP000249417"/>
    </source>
</evidence>
<protein>
    <submittedName>
        <fullName evidence="9">Rotamase</fullName>
    </submittedName>
</protein>
<evidence type="ECO:0000313" key="9">
    <source>
        <dbReference type="EMBL" id="PZQ47659.1"/>
    </source>
</evidence>
<feature type="domain" description="PpiC" evidence="8">
    <location>
        <begin position="172"/>
        <end position="271"/>
    </location>
</feature>